<name>A0AAV7WYA5_PLEWA</name>
<reference evidence="1" key="1">
    <citation type="journal article" date="2022" name="bioRxiv">
        <title>Sequencing and chromosome-scale assembly of the giantPleurodeles waltlgenome.</title>
        <authorList>
            <person name="Brown T."/>
            <person name="Elewa A."/>
            <person name="Iarovenko S."/>
            <person name="Subramanian E."/>
            <person name="Araus A.J."/>
            <person name="Petzold A."/>
            <person name="Susuki M."/>
            <person name="Suzuki K.-i.T."/>
            <person name="Hayashi T."/>
            <person name="Toyoda A."/>
            <person name="Oliveira C."/>
            <person name="Osipova E."/>
            <person name="Leigh N.D."/>
            <person name="Simon A."/>
            <person name="Yun M.H."/>
        </authorList>
    </citation>
    <scope>NUCLEOTIDE SEQUENCE</scope>
    <source>
        <strain evidence="1">20211129_DDA</strain>
        <tissue evidence="1">Liver</tissue>
    </source>
</reference>
<protein>
    <submittedName>
        <fullName evidence="1">Uncharacterized protein</fullName>
    </submittedName>
</protein>
<organism evidence="1 2">
    <name type="scientific">Pleurodeles waltl</name>
    <name type="common">Iberian ribbed newt</name>
    <dbReference type="NCBI Taxonomy" id="8319"/>
    <lineage>
        <taxon>Eukaryota</taxon>
        <taxon>Metazoa</taxon>
        <taxon>Chordata</taxon>
        <taxon>Craniata</taxon>
        <taxon>Vertebrata</taxon>
        <taxon>Euteleostomi</taxon>
        <taxon>Amphibia</taxon>
        <taxon>Batrachia</taxon>
        <taxon>Caudata</taxon>
        <taxon>Salamandroidea</taxon>
        <taxon>Salamandridae</taxon>
        <taxon>Pleurodelinae</taxon>
        <taxon>Pleurodeles</taxon>
    </lineage>
</organism>
<keyword evidence="2" id="KW-1185">Reference proteome</keyword>
<comment type="caution">
    <text evidence="1">The sequence shown here is derived from an EMBL/GenBank/DDBJ whole genome shotgun (WGS) entry which is preliminary data.</text>
</comment>
<proteinExistence type="predicted"/>
<evidence type="ECO:0000313" key="1">
    <source>
        <dbReference type="EMBL" id="KAJ1216849.1"/>
    </source>
</evidence>
<accession>A0AAV7WYA5</accession>
<dbReference type="AlphaFoldDB" id="A0AAV7WYA5"/>
<dbReference type="EMBL" id="JANPWB010000001">
    <property type="protein sequence ID" value="KAJ1216849.1"/>
    <property type="molecule type" value="Genomic_DNA"/>
</dbReference>
<sequence>MPVPRPLWAADTLFSHQRQLLPALAIEGAAPGPEGTLHRTVRERGAEAATFRTAISSPQAHPGAPRPPPAGVGELLGVVLVRHRGSSNIRMD</sequence>
<dbReference type="Proteomes" id="UP001066276">
    <property type="component" value="Chromosome 1_1"/>
</dbReference>
<evidence type="ECO:0000313" key="2">
    <source>
        <dbReference type="Proteomes" id="UP001066276"/>
    </source>
</evidence>
<gene>
    <name evidence="1" type="ORF">NDU88_004448</name>
</gene>